<keyword evidence="2" id="KW-1185">Reference proteome</keyword>
<evidence type="ECO:0000313" key="2">
    <source>
        <dbReference type="Proteomes" id="UP000499080"/>
    </source>
</evidence>
<organism evidence="1 2">
    <name type="scientific">Araneus ventricosus</name>
    <name type="common">Orbweaver spider</name>
    <name type="synonym">Epeira ventricosa</name>
    <dbReference type="NCBI Taxonomy" id="182803"/>
    <lineage>
        <taxon>Eukaryota</taxon>
        <taxon>Metazoa</taxon>
        <taxon>Ecdysozoa</taxon>
        <taxon>Arthropoda</taxon>
        <taxon>Chelicerata</taxon>
        <taxon>Arachnida</taxon>
        <taxon>Araneae</taxon>
        <taxon>Araneomorphae</taxon>
        <taxon>Entelegynae</taxon>
        <taxon>Araneoidea</taxon>
        <taxon>Araneidae</taxon>
        <taxon>Araneus</taxon>
    </lineage>
</organism>
<protein>
    <submittedName>
        <fullName evidence="1">Uncharacterized protein</fullName>
    </submittedName>
</protein>
<dbReference type="Proteomes" id="UP000499080">
    <property type="component" value="Unassembled WGS sequence"/>
</dbReference>
<comment type="caution">
    <text evidence="1">The sequence shown here is derived from an EMBL/GenBank/DDBJ whole genome shotgun (WGS) entry which is preliminary data.</text>
</comment>
<feature type="non-terminal residue" evidence="1">
    <location>
        <position position="1"/>
    </location>
</feature>
<sequence>IGNAQLRRTNFAAAGDFQRKCQNGSHAAEGAPLIPRKQINCDSSKMLSPGVSKLSISKVGMSSLREQEMCIIRKVLDDHRSQTKLLNE</sequence>
<accession>A0A4Y2J4B4</accession>
<proteinExistence type="predicted"/>
<reference evidence="1 2" key="1">
    <citation type="journal article" date="2019" name="Sci. Rep.">
        <title>Orb-weaving spider Araneus ventricosus genome elucidates the spidroin gene catalogue.</title>
        <authorList>
            <person name="Kono N."/>
            <person name="Nakamura H."/>
            <person name="Ohtoshi R."/>
            <person name="Moran D.A.P."/>
            <person name="Shinohara A."/>
            <person name="Yoshida Y."/>
            <person name="Fujiwara M."/>
            <person name="Mori M."/>
            <person name="Tomita M."/>
            <person name="Arakawa K."/>
        </authorList>
    </citation>
    <scope>NUCLEOTIDE SEQUENCE [LARGE SCALE GENOMIC DNA]</scope>
</reference>
<evidence type="ECO:0000313" key="1">
    <source>
        <dbReference type="EMBL" id="GBM85053.1"/>
    </source>
</evidence>
<dbReference type="EMBL" id="BGPR01003204">
    <property type="protein sequence ID" value="GBM85053.1"/>
    <property type="molecule type" value="Genomic_DNA"/>
</dbReference>
<dbReference type="AlphaFoldDB" id="A0A4Y2J4B4"/>
<name>A0A4Y2J4B4_ARAVE</name>
<gene>
    <name evidence="1" type="ORF">AVEN_31201_1</name>
</gene>